<dbReference type="PANTHER" id="PTHR20922">
    <property type="entry name" value="DNL-TYPE ZINC FINGER PROTEIN"/>
    <property type="match status" value="1"/>
</dbReference>
<dbReference type="InterPro" id="IPR024158">
    <property type="entry name" value="Mt_import_TIM15"/>
</dbReference>
<organism evidence="7 8">
    <name type="scientific">Triparma strigata</name>
    <dbReference type="NCBI Taxonomy" id="1606541"/>
    <lineage>
        <taxon>Eukaryota</taxon>
        <taxon>Sar</taxon>
        <taxon>Stramenopiles</taxon>
        <taxon>Ochrophyta</taxon>
        <taxon>Bolidophyceae</taxon>
        <taxon>Parmales</taxon>
        <taxon>Triparmaceae</taxon>
        <taxon>Triparma</taxon>
    </lineage>
</organism>
<keyword evidence="2 4" id="KW-0863">Zinc-finger</keyword>
<name>A0A9W7ARF4_9STRA</name>
<evidence type="ECO:0000256" key="2">
    <source>
        <dbReference type="ARBA" id="ARBA00022771"/>
    </source>
</evidence>
<dbReference type="PROSITE" id="PS51501">
    <property type="entry name" value="ZF_DNL"/>
    <property type="match status" value="1"/>
</dbReference>
<reference evidence="8" key="1">
    <citation type="journal article" date="2023" name="Commun. Biol.">
        <title>Genome analysis of Parmales, the sister group of diatoms, reveals the evolutionary specialization of diatoms from phago-mixotrophs to photoautotrophs.</title>
        <authorList>
            <person name="Ban H."/>
            <person name="Sato S."/>
            <person name="Yoshikawa S."/>
            <person name="Yamada K."/>
            <person name="Nakamura Y."/>
            <person name="Ichinomiya M."/>
            <person name="Sato N."/>
            <person name="Blanc-Mathieu R."/>
            <person name="Endo H."/>
            <person name="Kuwata A."/>
            <person name="Ogata H."/>
        </authorList>
    </citation>
    <scope>NUCLEOTIDE SEQUENCE [LARGE SCALE GENOMIC DNA]</scope>
    <source>
        <strain evidence="8">NIES 3701</strain>
    </source>
</reference>
<evidence type="ECO:0000313" key="7">
    <source>
        <dbReference type="EMBL" id="GMH73014.1"/>
    </source>
</evidence>
<protein>
    <recommendedName>
        <fullName evidence="6">DNL-type domain-containing protein</fullName>
    </recommendedName>
</protein>
<feature type="region of interest" description="Disordered" evidence="5">
    <location>
        <begin position="28"/>
        <end position="69"/>
    </location>
</feature>
<evidence type="ECO:0000259" key="6">
    <source>
        <dbReference type="PROSITE" id="PS51501"/>
    </source>
</evidence>
<sequence>MAFFLRTSTALSRQCLSRGTAVRSLSYRTFSTTSPPPSPPTTTTTTTTTTTASAAAAAPPPIFPDIPGSQTGGRKLAVVYTCKVCDTRSAKRFTENAYRNGVVMVRCPGCENLHLIADRLGYFEDKGDGGWDIQKFLKEQGGNVNAVTEDGILELTMKDVMGGDGVISSQLDGQLDDFVDNILKEDGEGDSDSDETQTKN</sequence>
<dbReference type="GO" id="GO:0051087">
    <property type="term" value="F:protein-folding chaperone binding"/>
    <property type="evidence" value="ECO:0007669"/>
    <property type="project" value="TreeGrafter"/>
</dbReference>
<comment type="caution">
    <text evidence="7">The sequence shown here is derived from an EMBL/GenBank/DDBJ whole genome shotgun (WGS) entry which is preliminary data.</text>
</comment>
<dbReference type="InterPro" id="IPR007853">
    <property type="entry name" value="Znf_DNL-typ"/>
</dbReference>
<dbReference type="GO" id="GO:0008270">
    <property type="term" value="F:zinc ion binding"/>
    <property type="evidence" value="ECO:0007669"/>
    <property type="project" value="UniProtKB-KW"/>
</dbReference>
<dbReference type="AlphaFoldDB" id="A0A9W7ARF4"/>
<evidence type="ECO:0000256" key="3">
    <source>
        <dbReference type="ARBA" id="ARBA00022833"/>
    </source>
</evidence>
<feature type="domain" description="DNL-type" evidence="6">
    <location>
        <begin position="71"/>
        <end position="169"/>
    </location>
</feature>
<keyword evidence="8" id="KW-1185">Reference proteome</keyword>
<gene>
    <name evidence="7" type="ORF">TrST_g10211</name>
</gene>
<proteinExistence type="predicted"/>
<dbReference type="Proteomes" id="UP001165085">
    <property type="component" value="Unassembled WGS sequence"/>
</dbReference>
<dbReference type="PANTHER" id="PTHR20922:SF13">
    <property type="entry name" value="DNL-TYPE ZINC FINGER PROTEIN"/>
    <property type="match status" value="1"/>
</dbReference>
<dbReference type="OrthoDB" id="512667at2759"/>
<evidence type="ECO:0000313" key="8">
    <source>
        <dbReference type="Proteomes" id="UP001165085"/>
    </source>
</evidence>
<dbReference type="GO" id="GO:0030150">
    <property type="term" value="P:protein import into mitochondrial matrix"/>
    <property type="evidence" value="ECO:0007669"/>
    <property type="project" value="TreeGrafter"/>
</dbReference>
<keyword evidence="3" id="KW-0862">Zinc</keyword>
<dbReference type="GO" id="GO:0005739">
    <property type="term" value="C:mitochondrion"/>
    <property type="evidence" value="ECO:0007669"/>
    <property type="project" value="TreeGrafter"/>
</dbReference>
<keyword evidence="1" id="KW-0479">Metal-binding</keyword>
<feature type="compositionally biased region" description="Low complexity" evidence="5">
    <location>
        <begin position="41"/>
        <end position="57"/>
    </location>
</feature>
<dbReference type="Pfam" id="PF05180">
    <property type="entry name" value="zf-DNL"/>
    <property type="match status" value="1"/>
</dbReference>
<evidence type="ECO:0000256" key="1">
    <source>
        <dbReference type="ARBA" id="ARBA00022723"/>
    </source>
</evidence>
<evidence type="ECO:0000256" key="4">
    <source>
        <dbReference type="PROSITE-ProRule" id="PRU00834"/>
    </source>
</evidence>
<accession>A0A9W7ARF4</accession>
<evidence type="ECO:0000256" key="5">
    <source>
        <dbReference type="SAM" id="MobiDB-lite"/>
    </source>
</evidence>
<dbReference type="EMBL" id="BRXY01000163">
    <property type="protein sequence ID" value="GMH73014.1"/>
    <property type="molecule type" value="Genomic_DNA"/>
</dbReference>
<dbReference type="GO" id="GO:0006457">
    <property type="term" value="P:protein folding"/>
    <property type="evidence" value="ECO:0007669"/>
    <property type="project" value="TreeGrafter"/>
</dbReference>
<dbReference type="GO" id="GO:0050821">
    <property type="term" value="P:protein stabilization"/>
    <property type="evidence" value="ECO:0007669"/>
    <property type="project" value="TreeGrafter"/>
</dbReference>